<dbReference type="InterPro" id="IPR036322">
    <property type="entry name" value="WD40_repeat_dom_sf"/>
</dbReference>
<evidence type="ECO:0000256" key="3">
    <source>
        <dbReference type="ARBA" id="ARBA00022737"/>
    </source>
</evidence>
<evidence type="ECO:0000256" key="4">
    <source>
        <dbReference type="ARBA" id="ARBA00023242"/>
    </source>
</evidence>
<feature type="compositionally biased region" description="Polar residues" evidence="5">
    <location>
        <begin position="338"/>
        <end position="354"/>
    </location>
</feature>
<keyword evidence="3" id="KW-0677">Repeat</keyword>
<evidence type="ECO:0000313" key="6">
    <source>
        <dbReference type="EMBL" id="KAJ6234042.1"/>
    </source>
</evidence>
<dbReference type="Gene3D" id="2.130.10.10">
    <property type="entry name" value="YVTN repeat-like/Quinoprotein amine dehydrogenase"/>
    <property type="match status" value="2"/>
</dbReference>
<sequence length="398" mass="44872">MDLVEYCGKVLSSITFLPKKLGSETSRHTKLCVGTNSSTKNSLKLYEIRNNSELKLRLTEPHPEPVSCLCHIPRSSLVVSGSNTGVVRSYQFHHCSSVSLRNEDKLHKTGVTSIIANEITQDLATSSEDGQIMGYDLQRGTIKQILQCGSITDLAFSGANNLLSTGSSILGLDLRDPKEKVVFNKRNNKMSKKTINQSNRYSYSVCTQLKNPYNFAVGFEKQIKFFDWRSPFSYYKIELHKSQIWKIIGDKQQNVLYSAGEDGKIFRISLSRRKKIKKEKVQDRSMTRQLQEEIDFDKDDDLESESESDQDLEYNLDSNSGSGSGSDPDSDLDDNLGTYANNKSTFSSNQSEKSYLNQTIAKRAEKIMKQFLGVNDLSIFENYLAGVSDSENLFVINK</sequence>
<keyword evidence="7" id="KW-1185">Reference proteome</keyword>
<evidence type="ECO:0000256" key="5">
    <source>
        <dbReference type="SAM" id="MobiDB-lite"/>
    </source>
</evidence>
<dbReference type="Pfam" id="PF00400">
    <property type="entry name" value="WD40"/>
    <property type="match status" value="1"/>
</dbReference>
<dbReference type="PANTHER" id="PTHR22652">
    <property type="entry name" value="NUCLEOPORIN NUP43"/>
    <property type="match status" value="1"/>
</dbReference>
<evidence type="ECO:0000256" key="1">
    <source>
        <dbReference type="ARBA" id="ARBA00004123"/>
    </source>
</evidence>
<keyword evidence="2" id="KW-0853">WD repeat</keyword>
<feature type="region of interest" description="Disordered" evidence="5">
    <location>
        <begin position="278"/>
        <end position="354"/>
    </location>
</feature>
<reference evidence="6" key="1">
    <citation type="submission" date="2022-08" db="EMBL/GenBank/DDBJ databases">
        <title>Novel sulfate-reducing endosymbionts in the free-living metamonad Anaeramoeba.</title>
        <authorList>
            <person name="Jerlstrom-Hultqvist J."/>
            <person name="Cepicka I."/>
            <person name="Gallot-Lavallee L."/>
            <person name="Salas-Leiva D."/>
            <person name="Curtis B.A."/>
            <person name="Zahonova K."/>
            <person name="Pipaliya S."/>
            <person name="Dacks J."/>
            <person name="Roger A.J."/>
        </authorList>
    </citation>
    <scope>NUCLEOTIDE SEQUENCE</scope>
    <source>
        <strain evidence="6">Schooner1</strain>
    </source>
</reference>
<name>A0ABQ8XN67_9EUKA</name>
<accession>A0ABQ8XN67</accession>
<keyword evidence="4" id="KW-0539">Nucleus</keyword>
<gene>
    <name evidence="6" type="ORF">M0813_00676</name>
</gene>
<feature type="compositionally biased region" description="Acidic residues" evidence="5">
    <location>
        <begin position="292"/>
        <end position="314"/>
    </location>
</feature>
<evidence type="ECO:0000256" key="2">
    <source>
        <dbReference type="ARBA" id="ARBA00022574"/>
    </source>
</evidence>
<comment type="subcellular location">
    <subcellularLocation>
        <location evidence="1">Nucleus</location>
    </subcellularLocation>
</comment>
<dbReference type="EMBL" id="JAOAOG010000272">
    <property type="protein sequence ID" value="KAJ6234042.1"/>
    <property type="molecule type" value="Genomic_DNA"/>
</dbReference>
<feature type="compositionally biased region" description="Low complexity" evidence="5">
    <location>
        <begin position="315"/>
        <end position="327"/>
    </location>
</feature>
<protein>
    <submittedName>
        <fullName evidence="6">Nucleoporin nup43</fullName>
    </submittedName>
</protein>
<evidence type="ECO:0000313" key="7">
    <source>
        <dbReference type="Proteomes" id="UP001150062"/>
    </source>
</evidence>
<dbReference type="PANTHER" id="PTHR22652:SF0">
    <property type="entry name" value="NUCLEOPORIN NUP43"/>
    <property type="match status" value="1"/>
</dbReference>
<dbReference type="InterPro" id="IPR015943">
    <property type="entry name" value="WD40/YVTN_repeat-like_dom_sf"/>
</dbReference>
<dbReference type="Proteomes" id="UP001150062">
    <property type="component" value="Unassembled WGS sequence"/>
</dbReference>
<comment type="caution">
    <text evidence="6">The sequence shown here is derived from an EMBL/GenBank/DDBJ whole genome shotgun (WGS) entry which is preliminary data.</text>
</comment>
<proteinExistence type="predicted"/>
<organism evidence="6 7">
    <name type="scientific">Anaeramoeba flamelloides</name>
    <dbReference type="NCBI Taxonomy" id="1746091"/>
    <lineage>
        <taxon>Eukaryota</taxon>
        <taxon>Metamonada</taxon>
        <taxon>Anaeramoebidae</taxon>
        <taxon>Anaeramoeba</taxon>
    </lineage>
</organism>
<dbReference type="SUPFAM" id="SSF50978">
    <property type="entry name" value="WD40 repeat-like"/>
    <property type="match status" value="1"/>
</dbReference>
<dbReference type="InterPro" id="IPR001680">
    <property type="entry name" value="WD40_rpt"/>
</dbReference>
<dbReference type="SMART" id="SM00320">
    <property type="entry name" value="WD40"/>
    <property type="match status" value="3"/>
</dbReference>